<dbReference type="GO" id="GO:0004519">
    <property type="term" value="F:endonuclease activity"/>
    <property type="evidence" value="ECO:0007669"/>
    <property type="project" value="InterPro"/>
</dbReference>
<organism evidence="3 4">
    <name type="scientific">Paenibacillus pasadenensis</name>
    <dbReference type="NCBI Taxonomy" id="217090"/>
    <lineage>
        <taxon>Bacteria</taxon>
        <taxon>Bacillati</taxon>
        <taxon>Bacillota</taxon>
        <taxon>Bacilli</taxon>
        <taxon>Bacillales</taxon>
        <taxon>Paenibacillaceae</taxon>
        <taxon>Paenibacillus</taxon>
    </lineage>
</organism>
<evidence type="ECO:0000313" key="3">
    <source>
        <dbReference type="EMBL" id="PLT47567.1"/>
    </source>
</evidence>
<name>A0A2N5NB32_9BACL</name>
<feature type="transmembrane region" description="Helical" evidence="1">
    <location>
        <begin position="61"/>
        <end position="79"/>
    </location>
</feature>
<dbReference type="GO" id="GO:0008233">
    <property type="term" value="F:peptidase activity"/>
    <property type="evidence" value="ECO:0007669"/>
    <property type="project" value="InterPro"/>
</dbReference>
<dbReference type="RefSeq" id="WP_101808167.1">
    <property type="nucleotide sequence ID" value="NZ_NFEZ01000003.1"/>
</dbReference>
<dbReference type="Pfam" id="PF14436">
    <property type="entry name" value="EndoU_bacteria"/>
    <property type="match status" value="1"/>
</dbReference>
<keyword evidence="1" id="KW-0472">Membrane</keyword>
<evidence type="ECO:0000256" key="1">
    <source>
        <dbReference type="SAM" id="Phobius"/>
    </source>
</evidence>
<feature type="transmembrane region" description="Helical" evidence="1">
    <location>
        <begin position="218"/>
        <end position="238"/>
    </location>
</feature>
<feature type="domain" description="Bacterial EndoU nuclease" evidence="2">
    <location>
        <begin position="542"/>
        <end position="660"/>
    </location>
</feature>
<dbReference type="AlphaFoldDB" id="A0A2N5NB32"/>
<gene>
    <name evidence="3" type="ORF">B8V81_1791</name>
</gene>
<reference evidence="3 4" key="1">
    <citation type="submission" date="2017-05" db="EMBL/GenBank/DDBJ databases">
        <title>Functional genome analysis of Paenibacillus pasadenensis strain R16: insights on endophytic life style and antifungal activity.</title>
        <authorList>
            <person name="Passera A."/>
            <person name="Marcolungo L."/>
            <person name="Casati P."/>
            <person name="Brasca M."/>
            <person name="Quaglino F."/>
            <person name="Delledonne M."/>
        </authorList>
    </citation>
    <scope>NUCLEOTIDE SEQUENCE [LARGE SCALE GENOMIC DNA]</scope>
    <source>
        <strain evidence="3 4">R16</strain>
    </source>
</reference>
<evidence type="ECO:0000259" key="2">
    <source>
        <dbReference type="Pfam" id="PF14436"/>
    </source>
</evidence>
<feature type="transmembrane region" description="Helical" evidence="1">
    <location>
        <begin position="34"/>
        <end position="55"/>
    </location>
</feature>
<evidence type="ECO:0000313" key="4">
    <source>
        <dbReference type="Proteomes" id="UP000234789"/>
    </source>
</evidence>
<dbReference type="EMBL" id="NFEZ01000003">
    <property type="protein sequence ID" value="PLT47567.1"/>
    <property type="molecule type" value="Genomic_DNA"/>
</dbReference>
<protein>
    <recommendedName>
        <fullName evidence="2">Bacterial EndoU nuclease domain-containing protein</fullName>
    </recommendedName>
</protein>
<keyword evidence="1" id="KW-1133">Transmembrane helix</keyword>
<feature type="transmembrane region" description="Helical" evidence="1">
    <location>
        <begin position="382"/>
        <end position="402"/>
    </location>
</feature>
<keyword evidence="4" id="KW-1185">Reference proteome</keyword>
<keyword evidence="1" id="KW-0812">Transmembrane</keyword>
<dbReference type="Proteomes" id="UP000234789">
    <property type="component" value="Unassembled WGS sequence"/>
</dbReference>
<dbReference type="InterPro" id="IPR026898">
    <property type="entry name" value="PrsW"/>
</dbReference>
<feature type="transmembrane region" description="Helical" evidence="1">
    <location>
        <begin position="91"/>
        <end position="114"/>
    </location>
</feature>
<accession>A0A2N5NB32</accession>
<dbReference type="InterPro" id="IPR029501">
    <property type="entry name" value="EndoU_bac"/>
</dbReference>
<feature type="transmembrane region" description="Helical" evidence="1">
    <location>
        <begin position="450"/>
        <end position="474"/>
    </location>
</feature>
<proteinExistence type="predicted"/>
<comment type="caution">
    <text evidence="3">The sequence shown here is derived from an EMBL/GenBank/DDBJ whole genome shotgun (WGS) entry which is preliminary data.</text>
</comment>
<sequence>MIGQRMKWRSGLRSHVERLLGGAGRWLAKHPYVLHLYALLSWAALLYFLSTLFFYPESRKLGVQYLWSIYVLLQFWWLCRSKTLSWRSVMLFFLAGAWLIVPLTGFTVSLLTAWTGSDTGDLWSRALLTPIAEEVVKLLPLAAYLLFSRRASALSLGDYALIGGAVGAGFQFMEETARRWTTGHIFPYGYSWISGKFIHWNVGELFPGYLQLTRGPAYISYSHAMLGSLAALGVGLAIRFRGKLRGAAPAVPAALLALAIFDHAAYNASYDLPDILQWIGDRTGNGHATKPLYLLLLAGAVGYDYVQLNRIRDRLPMLERERWLDPLSELARSGAALFFRRGRFREQLTFFRERKRLGCTLLYGNEEALGAEPDIRRETRRLAALLGAAALLLAAASLHLHALLQAPDAAHGCFACMFEDLQQWWDRRSFWEKTAMAAGMLALSLLFLELWPAIGLISTVTGLFGSGATIGAFLRDPRSFLTPGRLAALGVDLALSRIPLGRLAKRIPGRFGEWLRKHLDARTVEYDIAKLQNTSRFRAGALEHILDGELNRRGRGVGYHYEGMPTARGRVIPGTESPPNAHGVYQAQVEIDGVPKTGNQGMSTFFPKDMSPQQIVDSINEAFANQRHVTGNTYTGTTSSGMRIDMYLDRSGSIISAFPHY</sequence>
<dbReference type="Pfam" id="PF13367">
    <property type="entry name" value="PrsW-protease"/>
    <property type="match status" value="1"/>
</dbReference>